<dbReference type="AlphaFoldDB" id="A0A942Y878"/>
<evidence type="ECO:0000256" key="5">
    <source>
        <dbReference type="PROSITE-ProRule" id="PRU10015"/>
    </source>
</evidence>
<dbReference type="InterPro" id="IPR030391">
    <property type="entry name" value="MeTrfase_TrmA_CS"/>
</dbReference>
<dbReference type="GO" id="GO:0070475">
    <property type="term" value="P:rRNA base methylation"/>
    <property type="evidence" value="ECO:0007669"/>
    <property type="project" value="TreeGrafter"/>
</dbReference>
<dbReference type="GO" id="GO:0070041">
    <property type="term" value="F:rRNA (uridine-C5-)-methyltransferase activity"/>
    <property type="evidence" value="ECO:0007669"/>
    <property type="project" value="TreeGrafter"/>
</dbReference>
<evidence type="ECO:0000256" key="2">
    <source>
        <dbReference type="ARBA" id="ARBA00022679"/>
    </source>
</evidence>
<evidence type="ECO:0000256" key="4">
    <source>
        <dbReference type="PROSITE-ProRule" id="PRU01024"/>
    </source>
</evidence>
<protein>
    <submittedName>
        <fullName evidence="6">23S rRNA (Uracil(747)-C(5))-methyltransferase RlmC</fullName>
    </submittedName>
</protein>
<keyword evidence="2 4" id="KW-0808">Transferase</keyword>
<dbReference type="NCBIfam" id="NF002909">
    <property type="entry name" value="PRK03522.2-1"/>
    <property type="match status" value="1"/>
</dbReference>
<dbReference type="PROSITE" id="PS01230">
    <property type="entry name" value="TRMA_1"/>
    <property type="match status" value="1"/>
</dbReference>
<evidence type="ECO:0000256" key="3">
    <source>
        <dbReference type="ARBA" id="ARBA00022691"/>
    </source>
</evidence>
<dbReference type="InterPro" id="IPR010280">
    <property type="entry name" value="U5_MeTrfase_fam"/>
</dbReference>
<evidence type="ECO:0000313" key="6">
    <source>
        <dbReference type="EMBL" id="MBS4182077.1"/>
    </source>
</evidence>
<keyword evidence="3 4" id="KW-0949">S-adenosyl-L-methionine</keyword>
<dbReference type="Pfam" id="PF05958">
    <property type="entry name" value="tRNA_U5-meth_tr"/>
    <property type="match status" value="1"/>
</dbReference>
<organism evidence="6">
    <name type="scientific">Neobacillus citreus</name>
    <dbReference type="NCBI Taxonomy" id="2833578"/>
    <lineage>
        <taxon>Bacteria</taxon>
        <taxon>Bacillati</taxon>
        <taxon>Bacillota</taxon>
        <taxon>Bacilli</taxon>
        <taxon>Bacillales</taxon>
        <taxon>Bacillaceae</taxon>
        <taxon>Neobacillus</taxon>
    </lineage>
</organism>
<dbReference type="PROSITE" id="PS01231">
    <property type="entry name" value="TRMA_2"/>
    <property type="match status" value="1"/>
</dbReference>
<dbReference type="Gene3D" id="3.40.50.150">
    <property type="entry name" value="Vaccinia Virus protein VP39"/>
    <property type="match status" value="1"/>
</dbReference>
<feature type="active site" evidence="5">
    <location>
        <position position="342"/>
    </location>
</feature>
<feature type="binding site" evidence="4">
    <location>
        <position position="247"/>
    </location>
    <ligand>
        <name>S-adenosyl-L-methionine</name>
        <dbReference type="ChEBI" id="CHEBI:59789"/>
    </ligand>
</feature>
<sequence length="383" mass="42029">MQCDYFDRGVCRSCTLMGQPYAEQVLDKEIRTRELLRDAVEASGGPAAVEWLPAVTSAESGYRNKAKMVVGGTVQRPTVGILDHRQRGVDLRHCGICTPGIRRALPVLAQFVADARLVPYDVAARRGELKYVLVTESPDGELMVRFVLRSEGQLPRLRDHLGLLGQVLPEAVVVTANLLPEHKAVTEGDREVVLSERATLPMRVGPVTMHLRPQSFFQTNTAVATELYAQASAWIDEVGPTSLWDLYCGVGGFALHAARPGRAVTGIETSREAIRSAKQSAREAGLEGVRFAADDATEHALRTRPGATPELVVVNPPRRGIGERLSGWLETSDVEHVVYSSCNPVTLAKDLARMPSFRLRRARVLDMFPQTGHLEAVTLLSRR</sequence>
<dbReference type="CDD" id="cd02440">
    <property type="entry name" value="AdoMet_MTases"/>
    <property type="match status" value="1"/>
</dbReference>
<dbReference type="Gene3D" id="2.40.50.1070">
    <property type="match status" value="1"/>
</dbReference>
<feature type="binding site" evidence="4">
    <location>
        <position position="218"/>
    </location>
    <ligand>
        <name>S-adenosyl-L-methionine</name>
        <dbReference type="ChEBI" id="CHEBI:59789"/>
    </ligand>
</feature>
<comment type="caution">
    <text evidence="6">The sequence shown here is derived from an EMBL/GenBank/DDBJ whole genome shotgun (WGS) entry which is preliminary data.</text>
</comment>
<accession>A0A942Y878</accession>
<dbReference type="SUPFAM" id="SSF53335">
    <property type="entry name" value="S-adenosyl-L-methionine-dependent methyltransferases"/>
    <property type="match status" value="1"/>
</dbReference>
<dbReference type="PROSITE" id="PS51687">
    <property type="entry name" value="SAM_MT_RNA_M5U"/>
    <property type="match status" value="1"/>
</dbReference>
<dbReference type="InterPro" id="IPR030390">
    <property type="entry name" value="MeTrfase_TrmA_AS"/>
</dbReference>
<reference evidence="6" key="1">
    <citation type="submission" date="2021-05" db="EMBL/GenBank/DDBJ databases">
        <title>Novel Bacillus species.</title>
        <authorList>
            <person name="Liu G."/>
        </authorList>
    </citation>
    <scope>NUCLEOTIDE SEQUENCE</scope>
    <source>
        <strain evidence="6">FJAT-50051</strain>
    </source>
</reference>
<comment type="similarity">
    <text evidence="4">Belongs to the class I-like SAM-binding methyltransferase superfamily. RNA M5U methyltransferase family.</text>
</comment>
<feature type="active site" description="Nucleophile" evidence="4">
    <location>
        <position position="342"/>
    </location>
</feature>
<dbReference type="PANTHER" id="PTHR11061:SF30">
    <property type="entry name" value="TRNA (URACIL(54)-C(5))-METHYLTRANSFERASE"/>
    <property type="match status" value="1"/>
</dbReference>
<dbReference type="EMBL" id="JAGYPE010000002">
    <property type="protein sequence ID" value="MBS4182077.1"/>
    <property type="molecule type" value="Genomic_DNA"/>
</dbReference>
<gene>
    <name evidence="6" type="primary">rlmC</name>
    <name evidence="6" type="ORF">KHB02_11840</name>
</gene>
<feature type="binding site" evidence="4">
    <location>
        <position position="315"/>
    </location>
    <ligand>
        <name>S-adenosyl-L-methionine</name>
        <dbReference type="ChEBI" id="CHEBI:59789"/>
    </ligand>
</feature>
<keyword evidence="1 4" id="KW-0489">Methyltransferase</keyword>
<evidence type="ECO:0000256" key="1">
    <source>
        <dbReference type="ARBA" id="ARBA00022603"/>
    </source>
</evidence>
<dbReference type="InterPro" id="IPR029063">
    <property type="entry name" value="SAM-dependent_MTases_sf"/>
</dbReference>
<dbReference type="PANTHER" id="PTHR11061">
    <property type="entry name" value="RNA M5U METHYLTRANSFERASE"/>
    <property type="match status" value="1"/>
</dbReference>
<proteinExistence type="inferred from homology"/>
<feature type="binding site" evidence="4">
    <location>
        <position position="268"/>
    </location>
    <ligand>
        <name>S-adenosyl-L-methionine</name>
        <dbReference type="ChEBI" id="CHEBI:59789"/>
    </ligand>
</feature>
<name>A0A942Y878_9BACI</name>